<dbReference type="RefSeq" id="XP_030068927.1">
    <property type="nucleotide sequence ID" value="XM_030213067.1"/>
</dbReference>
<evidence type="ECO:0000259" key="6">
    <source>
        <dbReference type="SMART" id="SM00199"/>
    </source>
</evidence>
<reference evidence="8" key="1">
    <citation type="submission" date="2025-08" db="UniProtKB">
        <authorList>
            <consortium name="RefSeq"/>
        </authorList>
    </citation>
    <scope>IDENTIFICATION</scope>
</reference>
<name>A0A6P7YNQ6_9AMPH</name>
<dbReference type="GO" id="GO:0006955">
    <property type="term" value="P:immune response"/>
    <property type="evidence" value="ECO:0007669"/>
    <property type="project" value="InterPro"/>
</dbReference>
<keyword evidence="4" id="KW-0964">Secreted</keyword>
<keyword evidence="7" id="KW-1185">Reference proteome</keyword>
<dbReference type="AlphaFoldDB" id="A0A6P7YNQ6"/>
<comment type="subcellular location">
    <subcellularLocation>
        <location evidence="1">Secreted</location>
    </subcellularLocation>
</comment>
<dbReference type="InParanoid" id="A0A6P7YNQ6"/>
<dbReference type="GeneID" id="115476607"/>
<proteinExistence type="inferred from homology"/>
<evidence type="ECO:0000256" key="4">
    <source>
        <dbReference type="ARBA" id="ARBA00022525"/>
    </source>
</evidence>
<feature type="domain" description="Chemokine interleukin-8-like" evidence="6">
    <location>
        <begin position="25"/>
        <end position="87"/>
    </location>
</feature>
<keyword evidence="3" id="KW-0202">Cytokine</keyword>
<evidence type="ECO:0000313" key="8">
    <source>
        <dbReference type="RefSeq" id="XP_030068927.1"/>
    </source>
</evidence>
<dbReference type="SMART" id="SM00199">
    <property type="entry name" value="SCY"/>
    <property type="match status" value="1"/>
</dbReference>
<dbReference type="InterPro" id="IPR033899">
    <property type="entry name" value="CXC_Chemokine_domain"/>
</dbReference>
<evidence type="ECO:0000313" key="7">
    <source>
        <dbReference type="Proteomes" id="UP000515156"/>
    </source>
</evidence>
<evidence type="ECO:0000256" key="3">
    <source>
        <dbReference type="ARBA" id="ARBA00022514"/>
    </source>
</evidence>
<dbReference type="InterPro" id="IPR039809">
    <property type="entry name" value="Chemokine_b/g/d"/>
</dbReference>
<dbReference type="OrthoDB" id="9948647at2759"/>
<organism evidence="7 8">
    <name type="scientific">Microcaecilia unicolor</name>
    <dbReference type="NCBI Taxonomy" id="1415580"/>
    <lineage>
        <taxon>Eukaryota</taxon>
        <taxon>Metazoa</taxon>
        <taxon>Chordata</taxon>
        <taxon>Craniata</taxon>
        <taxon>Vertebrata</taxon>
        <taxon>Euteleostomi</taxon>
        <taxon>Amphibia</taxon>
        <taxon>Gymnophiona</taxon>
        <taxon>Siphonopidae</taxon>
        <taxon>Microcaecilia</taxon>
    </lineage>
</organism>
<feature type="chain" id="PRO_5028469544" evidence="5">
    <location>
        <begin position="19"/>
        <end position="93"/>
    </location>
</feature>
<dbReference type="Gene3D" id="2.40.50.40">
    <property type="match status" value="1"/>
</dbReference>
<dbReference type="Pfam" id="PF00048">
    <property type="entry name" value="IL8"/>
    <property type="match status" value="1"/>
</dbReference>
<evidence type="ECO:0000256" key="5">
    <source>
        <dbReference type="SAM" id="SignalP"/>
    </source>
</evidence>
<dbReference type="FunFam" id="2.40.50.40:FF:000004">
    <property type="entry name" value="C-X-C motif chemokine"/>
    <property type="match status" value="1"/>
</dbReference>
<keyword evidence="5" id="KW-0732">Signal</keyword>
<dbReference type="InterPro" id="IPR001811">
    <property type="entry name" value="Chemokine_IL8-like_dom"/>
</dbReference>
<accession>A0A6P7YNQ6</accession>
<dbReference type="CDD" id="cd00273">
    <property type="entry name" value="Chemokine_CXC"/>
    <property type="match status" value="1"/>
</dbReference>
<dbReference type="KEGG" id="muo:115476607"/>
<protein>
    <submittedName>
        <fullName evidence="8">C-X-C motif chemokine 2-like</fullName>
    </submittedName>
</protein>
<sequence length="93" mass="10601">MFIKLIFLALLAINLVASRSITMDGGRCSCYRTVSKITFHSRQVKTIEILPPSASCENVEIIVNLKNGRQLCLDPHEDKIKNIFRELINKKKI</sequence>
<dbReference type="GO" id="GO:0005615">
    <property type="term" value="C:extracellular space"/>
    <property type="evidence" value="ECO:0007669"/>
    <property type="project" value="UniProtKB-KW"/>
</dbReference>
<gene>
    <name evidence="8" type="primary">LOC115476607</name>
</gene>
<dbReference type="SUPFAM" id="SSF54117">
    <property type="entry name" value="Interleukin 8-like chemokines"/>
    <property type="match status" value="1"/>
</dbReference>
<comment type="similarity">
    <text evidence="2">Belongs to the intercrine alpha (chemokine CxC) family.</text>
</comment>
<dbReference type="GO" id="GO:0006952">
    <property type="term" value="P:defense response"/>
    <property type="evidence" value="ECO:0007669"/>
    <property type="project" value="InterPro"/>
</dbReference>
<dbReference type="PANTHER" id="PTHR12015">
    <property type="entry name" value="SMALL INDUCIBLE CYTOKINE A"/>
    <property type="match status" value="1"/>
</dbReference>
<dbReference type="Proteomes" id="UP000515156">
    <property type="component" value="Chromosome 8"/>
</dbReference>
<feature type="signal peptide" evidence="5">
    <location>
        <begin position="1"/>
        <end position="18"/>
    </location>
</feature>
<dbReference type="InterPro" id="IPR036048">
    <property type="entry name" value="Interleukin_8-like_sf"/>
</dbReference>
<dbReference type="GO" id="GO:0008009">
    <property type="term" value="F:chemokine activity"/>
    <property type="evidence" value="ECO:0007669"/>
    <property type="project" value="InterPro"/>
</dbReference>
<evidence type="ECO:0000256" key="1">
    <source>
        <dbReference type="ARBA" id="ARBA00004613"/>
    </source>
</evidence>
<evidence type="ECO:0000256" key="2">
    <source>
        <dbReference type="ARBA" id="ARBA00010665"/>
    </source>
</evidence>